<sequence>MSGSSELLNIPLPTEKDNIKYPQVPSVSDDYHGNLPDIKGLLKKIQLDDVLLLGLIILIASDDDCDNFLLALLIFIFLAGLDKLFPF</sequence>
<name>A0A1B1YG41_THEST</name>
<dbReference type="AlphaFoldDB" id="A0A1B1YG41"/>
<evidence type="ECO:0000313" key="1">
    <source>
        <dbReference type="EMBL" id="ANW99736.1"/>
    </source>
</evidence>
<evidence type="ECO:0000313" key="2">
    <source>
        <dbReference type="Proteomes" id="UP000092971"/>
    </source>
</evidence>
<dbReference type="RefSeq" id="WP_015360173.1">
    <property type="nucleotide sequence ID" value="NZ_CP014672.1"/>
</dbReference>
<proteinExistence type="predicted"/>
<protein>
    <submittedName>
        <fullName evidence="1">Uncharacterized protein</fullName>
    </submittedName>
</protein>
<organism evidence="1 2">
    <name type="scientific">Thermoclostridium stercorarium subsp. thermolacticum DSM 2910</name>
    <dbReference type="NCBI Taxonomy" id="1121336"/>
    <lineage>
        <taxon>Bacteria</taxon>
        <taxon>Bacillati</taxon>
        <taxon>Bacillota</taxon>
        <taxon>Clostridia</taxon>
        <taxon>Eubacteriales</taxon>
        <taxon>Oscillospiraceae</taxon>
        <taxon>Thermoclostridium</taxon>
    </lineage>
</organism>
<dbReference type="EMBL" id="CP014672">
    <property type="protein sequence ID" value="ANW99736.1"/>
    <property type="molecule type" value="Genomic_DNA"/>
</dbReference>
<accession>A0A1B1YG41</accession>
<gene>
    <name evidence="1" type="ORF">CSTERTH_12165</name>
</gene>
<reference evidence="1 2" key="1">
    <citation type="submission" date="2016-02" db="EMBL/GenBank/DDBJ databases">
        <title>Comparison of Clostridium stercorarium subspecies using comparative genomics and transcriptomics.</title>
        <authorList>
            <person name="Schellenberg J."/>
            <person name="Thallinger G."/>
            <person name="Levin D.B."/>
            <person name="Zhang X."/>
            <person name="Alvare G."/>
            <person name="Fristensky B."/>
            <person name="Sparling R."/>
        </authorList>
    </citation>
    <scope>NUCLEOTIDE SEQUENCE [LARGE SCALE GENOMIC DNA]</scope>
    <source>
        <strain evidence="1 2">DSM 2910</strain>
    </source>
</reference>
<dbReference type="Proteomes" id="UP000092971">
    <property type="component" value="Chromosome"/>
</dbReference>